<feature type="transmembrane region" description="Helical" evidence="1">
    <location>
        <begin position="67"/>
        <end position="91"/>
    </location>
</feature>
<protein>
    <submittedName>
        <fullName evidence="2">Uncharacterized protein</fullName>
    </submittedName>
</protein>
<dbReference type="AlphaFoldDB" id="A0A8D8TY54"/>
<keyword evidence="1" id="KW-1133">Transmembrane helix</keyword>
<proteinExistence type="predicted"/>
<keyword evidence="1" id="KW-0812">Transmembrane</keyword>
<name>A0A8D8TY54_9HEMI</name>
<accession>A0A8D8TY54</accession>
<keyword evidence="1" id="KW-0472">Membrane</keyword>
<reference evidence="2" key="1">
    <citation type="submission" date="2021-05" db="EMBL/GenBank/DDBJ databases">
        <authorList>
            <person name="Alioto T."/>
            <person name="Alioto T."/>
            <person name="Gomez Garrido J."/>
        </authorList>
    </citation>
    <scope>NUCLEOTIDE SEQUENCE</scope>
</reference>
<evidence type="ECO:0000256" key="1">
    <source>
        <dbReference type="SAM" id="Phobius"/>
    </source>
</evidence>
<sequence>MISQTTSRSKKLFIRHKNSNHQDPLRVTKWKITPSEVDKNNTVSLPLLLCFPLPFPSPLIPPSSLPYALLFFLILPFLSFSFLFPSPLFYYSPSISSLPLPSSSFPSPLFY</sequence>
<dbReference type="EMBL" id="HBUF01321159">
    <property type="protein sequence ID" value="CAG6694996.1"/>
    <property type="molecule type" value="Transcribed_RNA"/>
</dbReference>
<organism evidence="2">
    <name type="scientific">Cacopsylla melanoneura</name>
    <dbReference type="NCBI Taxonomy" id="428564"/>
    <lineage>
        <taxon>Eukaryota</taxon>
        <taxon>Metazoa</taxon>
        <taxon>Ecdysozoa</taxon>
        <taxon>Arthropoda</taxon>
        <taxon>Hexapoda</taxon>
        <taxon>Insecta</taxon>
        <taxon>Pterygota</taxon>
        <taxon>Neoptera</taxon>
        <taxon>Paraneoptera</taxon>
        <taxon>Hemiptera</taxon>
        <taxon>Sternorrhyncha</taxon>
        <taxon>Psylloidea</taxon>
        <taxon>Psyllidae</taxon>
        <taxon>Psyllinae</taxon>
        <taxon>Cacopsylla</taxon>
    </lineage>
</organism>
<evidence type="ECO:0000313" key="2">
    <source>
        <dbReference type="EMBL" id="CAG6694996.1"/>
    </source>
</evidence>